<comment type="subcellular location">
    <subcellularLocation>
        <location evidence="1">Membrane</location>
        <topology evidence="1">Multi-pass membrane protein</topology>
    </subcellularLocation>
</comment>
<dbReference type="Pfam" id="PF20684">
    <property type="entry name" value="Fung_rhodopsin"/>
    <property type="match status" value="1"/>
</dbReference>
<evidence type="ECO:0000256" key="2">
    <source>
        <dbReference type="ARBA" id="ARBA00022692"/>
    </source>
</evidence>
<dbReference type="InterPro" id="IPR052337">
    <property type="entry name" value="SAT4-like"/>
</dbReference>
<proteinExistence type="inferred from homology"/>
<feature type="transmembrane region" description="Helical" evidence="7">
    <location>
        <begin position="70"/>
        <end position="90"/>
    </location>
</feature>
<dbReference type="EMBL" id="JACCJB010000012">
    <property type="protein sequence ID" value="KAF6222395.1"/>
    <property type="molecule type" value="Genomic_DNA"/>
</dbReference>
<dbReference type="InterPro" id="IPR049326">
    <property type="entry name" value="Rhodopsin_dom_fungi"/>
</dbReference>
<evidence type="ECO:0000313" key="10">
    <source>
        <dbReference type="Proteomes" id="UP000593566"/>
    </source>
</evidence>
<comment type="similarity">
    <text evidence="5">Belongs to the SAT4 family.</text>
</comment>
<feature type="transmembrane region" description="Helical" evidence="7">
    <location>
        <begin position="148"/>
        <end position="175"/>
    </location>
</feature>
<evidence type="ECO:0000256" key="6">
    <source>
        <dbReference type="SAM" id="MobiDB-lite"/>
    </source>
</evidence>
<organism evidence="9 10">
    <name type="scientific">Letharia lupina</name>
    <dbReference type="NCBI Taxonomy" id="560253"/>
    <lineage>
        <taxon>Eukaryota</taxon>
        <taxon>Fungi</taxon>
        <taxon>Dikarya</taxon>
        <taxon>Ascomycota</taxon>
        <taxon>Pezizomycotina</taxon>
        <taxon>Lecanoromycetes</taxon>
        <taxon>OSLEUM clade</taxon>
        <taxon>Lecanoromycetidae</taxon>
        <taxon>Lecanorales</taxon>
        <taxon>Lecanorineae</taxon>
        <taxon>Parmeliaceae</taxon>
        <taxon>Letharia</taxon>
    </lineage>
</organism>
<feature type="transmembrane region" description="Helical" evidence="7">
    <location>
        <begin position="36"/>
        <end position="58"/>
    </location>
</feature>
<keyword evidence="4 7" id="KW-0472">Membrane</keyword>
<protein>
    <recommendedName>
        <fullName evidence="8">Rhodopsin domain-containing protein</fullName>
    </recommendedName>
</protein>
<dbReference type="Proteomes" id="UP000593566">
    <property type="component" value="Unassembled WGS sequence"/>
</dbReference>
<dbReference type="PANTHER" id="PTHR33048:SF158">
    <property type="entry name" value="MEMBRANE PROTEIN PTH11-LIKE, PUTATIVE-RELATED"/>
    <property type="match status" value="1"/>
</dbReference>
<evidence type="ECO:0000256" key="1">
    <source>
        <dbReference type="ARBA" id="ARBA00004141"/>
    </source>
</evidence>
<evidence type="ECO:0000256" key="4">
    <source>
        <dbReference type="ARBA" id="ARBA00023136"/>
    </source>
</evidence>
<evidence type="ECO:0000256" key="3">
    <source>
        <dbReference type="ARBA" id="ARBA00022989"/>
    </source>
</evidence>
<keyword evidence="3 7" id="KW-1133">Transmembrane helix</keyword>
<accession>A0A8H6FBL3</accession>
<evidence type="ECO:0000256" key="5">
    <source>
        <dbReference type="ARBA" id="ARBA00038359"/>
    </source>
</evidence>
<evidence type="ECO:0000313" key="9">
    <source>
        <dbReference type="EMBL" id="KAF6222395.1"/>
    </source>
</evidence>
<feature type="transmembrane region" description="Helical" evidence="7">
    <location>
        <begin position="195"/>
        <end position="218"/>
    </location>
</feature>
<sequence length="396" mass="43007">MAAAFPPGMNPAEIPAASPPPGVTANLHGPQTLEGVTIAIGVLMLVFTFLAVTARLYSTLLVTRSTGIEDYSCLLAVVILSAYISMVFYLNKYARHTWDVLAIWVDTQYFRGRLARDVLSSLATFFAKCSILLLYLRVFAPLKWFRYTVWSTIVFMFGVYWCYVGVNVGLCAPLPGKSWASPASLTECEKQETYAIIQGASNVAIDILILVLPLPIVWKLQMRRSKRLGVLAVFGTGGIALVASLVSLVYRIKLNGATDTFWMGAIIFIAMSVPNPSPTASSRSITSNPTFLTPASIIEVSVTIICSCAPAIFALGRHLFASQTPSRPTRITKDSASSNKHRDRRCCSYGRPALESRAASKENGYLELGEIADLQRKVQSAAAFGIASPLPIVLHG</sequence>
<dbReference type="PANTHER" id="PTHR33048">
    <property type="entry name" value="PTH11-LIKE INTEGRAL MEMBRANE PROTEIN (AFU_ORTHOLOGUE AFUA_5G11245)"/>
    <property type="match status" value="1"/>
</dbReference>
<comment type="caution">
    <text evidence="9">The sequence shown here is derived from an EMBL/GenBank/DDBJ whole genome shotgun (WGS) entry which is preliminary data.</text>
</comment>
<dbReference type="GO" id="GO:0016020">
    <property type="term" value="C:membrane"/>
    <property type="evidence" value="ECO:0007669"/>
    <property type="project" value="UniProtKB-SubCell"/>
</dbReference>
<feature type="transmembrane region" description="Helical" evidence="7">
    <location>
        <begin position="118"/>
        <end position="136"/>
    </location>
</feature>
<dbReference type="RefSeq" id="XP_037151830.1">
    <property type="nucleotide sequence ID" value="XM_037292411.1"/>
</dbReference>
<gene>
    <name evidence="9" type="ORF">HO133_001481</name>
</gene>
<keyword evidence="10" id="KW-1185">Reference proteome</keyword>
<evidence type="ECO:0000256" key="7">
    <source>
        <dbReference type="SAM" id="Phobius"/>
    </source>
</evidence>
<feature type="compositionally biased region" description="Polar residues" evidence="6">
    <location>
        <begin position="325"/>
        <end position="338"/>
    </location>
</feature>
<feature type="transmembrane region" description="Helical" evidence="7">
    <location>
        <begin position="230"/>
        <end position="250"/>
    </location>
</feature>
<feature type="domain" description="Rhodopsin" evidence="8">
    <location>
        <begin position="54"/>
        <end position="314"/>
    </location>
</feature>
<reference evidence="9 10" key="1">
    <citation type="journal article" date="2020" name="Genomics">
        <title>Complete, high-quality genomes from long-read metagenomic sequencing of two wolf lichen thalli reveals enigmatic genome architecture.</title>
        <authorList>
            <person name="McKenzie S.K."/>
            <person name="Walston R.F."/>
            <person name="Allen J.L."/>
        </authorList>
    </citation>
    <scope>NUCLEOTIDE SEQUENCE [LARGE SCALE GENOMIC DNA]</scope>
    <source>
        <strain evidence="9">WasteWater1</strain>
    </source>
</reference>
<keyword evidence="2 7" id="KW-0812">Transmembrane</keyword>
<feature type="transmembrane region" description="Helical" evidence="7">
    <location>
        <begin position="256"/>
        <end position="273"/>
    </location>
</feature>
<evidence type="ECO:0000259" key="8">
    <source>
        <dbReference type="Pfam" id="PF20684"/>
    </source>
</evidence>
<dbReference type="GeneID" id="59329897"/>
<name>A0A8H6FBL3_9LECA</name>
<dbReference type="AlphaFoldDB" id="A0A8H6FBL3"/>
<feature type="region of interest" description="Disordered" evidence="6">
    <location>
        <begin position="325"/>
        <end position="344"/>
    </location>
</feature>